<dbReference type="InterPro" id="IPR000092">
    <property type="entry name" value="Polyprenyl_synt"/>
</dbReference>
<dbReference type="SFLD" id="SFLDS00005">
    <property type="entry name" value="Isoprenoid_Synthase_Type_I"/>
    <property type="match status" value="1"/>
</dbReference>
<dbReference type="SUPFAM" id="SSF48576">
    <property type="entry name" value="Terpenoid synthases"/>
    <property type="match status" value="1"/>
</dbReference>
<accession>A0A3B0VZ12</accession>
<dbReference type="Gene3D" id="1.10.600.10">
    <property type="entry name" value="Farnesyl Diphosphate Synthase"/>
    <property type="match status" value="1"/>
</dbReference>
<dbReference type="SFLD" id="SFLDG01017">
    <property type="entry name" value="Polyprenyl_Transferase_Like"/>
    <property type="match status" value="1"/>
</dbReference>
<sequence>MEPNLLKQLKIYQQRVNQQLQQQLTQLHGKQPNIPSTLIAAMEYATLNNGKRLRPALIYAIGDALNIPLNQLDSAACAIELIHSYSLVHDDLPAMDDDDLRRGQPTCHIQYDEATAILVGDAQQTLAFQLLCDDPSISDTNKLKLIQLLCQASGAEGMIGGQMIDIQSEGVLPKLAQLKIMHQMKTGALINCALHIGACQSPLYPHLKENLTQYGQAIGLAFQVQDDILDIEGDTQTLGKPQGSDVEANKSTYPKLLGLKEAKSYRDQLITKAQKSLSNMPIQSDFLKELTLYIAKREH</sequence>
<gene>
    <name evidence="7" type="ORF">MNBD_GAMMA04-1948</name>
</gene>
<reference evidence="7" key="1">
    <citation type="submission" date="2018-06" db="EMBL/GenBank/DDBJ databases">
        <authorList>
            <person name="Zhirakovskaya E."/>
        </authorList>
    </citation>
    <scope>NUCLEOTIDE SEQUENCE</scope>
</reference>
<dbReference type="EC" id="2.5.1.10" evidence="7"/>
<keyword evidence="6" id="KW-0414">Isoprene biosynthesis</keyword>
<dbReference type="GO" id="GO:0004337">
    <property type="term" value="F:(2E,6E)-farnesyl diphosphate synthase activity"/>
    <property type="evidence" value="ECO:0007669"/>
    <property type="project" value="UniProtKB-EC"/>
</dbReference>
<dbReference type="PROSITE" id="PS00723">
    <property type="entry name" value="POLYPRENYL_SYNTHASE_1"/>
    <property type="match status" value="1"/>
</dbReference>
<dbReference type="InterPro" id="IPR033749">
    <property type="entry name" value="Polyprenyl_synt_CS"/>
</dbReference>
<comment type="similarity">
    <text evidence="2">Belongs to the FPP/GGPP synthase family.</text>
</comment>
<evidence type="ECO:0000256" key="2">
    <source>
        <dbReference type="ARBA" id="ARBA00006706"/>
    </source>
</evidence>
<dbReference type="GO" id="GO:0008299">
    <property type="term" value="P:isoprenoid biosynthetic process"/>
    <property type="evidence" value="ECO:0007669"/>
    <property type="project" value="UniProtKB-KW"/>
</dbReference>
<dbReference type="PANTHER" id="PTHR43281">
    <property type="entry name" value="FARNESYL DIPHOSPHATE SYNTHASE"/>
    <property type="match status" value="1"/>
</dbReference>
<evidence type="ECO:0000256" key="3">
    <source>
        <dbReference type="ARBA" id="ARBA00022679"/>
    </source>
</evidence>
<dbReference type="EMBL" id="UOFB01000249">
    <property type="protein sequence ID" value="VAW48261.1"/>
    <property type="molecule type" value="Genomic_DNA"/>
</dbReference>
<dbReference type="NCBIfam" id="NF045485">
    <property type="entry name" value="FPPsyn"/>
    <property type="match status" value="1"/>
</dbReference>
<organism evidence="7">
    <name type="scientific">hydrothermal vent metagenome</name>
    <dbReference type="NCBI Taxonomy" id="652676"/>
    <lineage>
        <taxon>unclassified sequences</taxon>
        <taxon>metagenomes</taxon>
        <taxon>ecological metagenomes</taxon>
    </lineage>
</organism>
<keyword evidence="3 7" id="KW-0808">Transferase</keyword>
<dbReference type="PROSITE" id="PS00444">
    <property type="entry name" value="POLYPRENYL_SYNTHASE_2"/>
    <property type="match status" value="1"/>
</dbReference>
<proteinExistence type="inferred from homology"/>
<dbReference type="AlphaFoldDB" id="A0A3B0VZ12"/>
<evidence type="ECO:0000256" key="4">
    <source>
        <dbReference type="ARBA" id="ARBA00022723"/>
    </source>
</evidence>
<name>A0A3B0VZ12_9ZZZZ</name>
<protein>
    <submittedName>
        <fullName evidence="7">(2E,6E)-farnesyl diphosphate synthase</fullName>
        <ecNumber evidence="7">2.5.1.10</ecNumber>
    </submittedName>
</protein>
<keyword evidence="4" id="KW-0479">Metal-binding</keyword>
<evidence type="ECO:0000256" key="1">
    <source>
        <dbReference type="ARBA" id="ARBA00001946"/>
    </source>
</evidence>
<dbReference type="PANTHER" id="PTHR43281:SF1">
    <property type="entry name" value="FARNESYL DIPHOSPHATE SYNTHASE"/>
    <property type="match status" value="1"/>
</dbReference>
<dbReference type="GO" id="GO:0005737">
    <property type="term" value="C:cytoplasm"/>
    <property type="evidence" value="ECO:0007669"/>
    <property type="project" value="UniProtKB-ARBA"/>
</dbReference>
<comment type="cofactor">
    <cofactor evidence="1">
        <name>Mg(2+)</name>
        <dbReference type="ChEBI" id="CHEBI:18420"/>
    </cofactor>
</comment>
<dbReference type="GO" id="GO:0046872">
    <property type="term" value="F:metal ion binding"/>
    <property type="evidence" value="ECO:0007669"/>
    <property type="project" value="UniProtKB-KW"/>
</dbReference>
<dbReference type="FunFam" id="1.10.600.10:FF:000001">
    <property type="entry name" value="Geranylgeranyl diphosphate synthase"/>
    <property type="match status" value="1"/>
</dbReference>
<dbReference type="CDD" id="cd00685">
    <property type="entry name" value="Trans_IPPS_HT"/>
    <property type="match status" value="1"/>
</dbReference>
<dbReference type="InterPro" id="IPR053378">
    <property type="entry name" value="Prenyl_diphosphate_synthase"/>
</dbReference>
<evidence type="ECO:0000313" key="7">
    <source>
        <dbReference type="EMBL" id="VAW48261.1"/>
    </source>
</evidence>
<dbReference type="InterPro" id="IPR008949">
    <property type="entry name" value="Isoprenoid_synthase_dom_sf"/>
</dbReference>
<dbReference type="Pfam" id="PF00348">
    <property type="entry name" value="polyprenyl_synt"/>
    <property type="match status" value="1"/>
</dbReference>
<evidence type="ECO:0000256" key="6">
    <source>
        <dbReference type="ARBA" id="ARBA00023229"/>
    </source>
</evidence>
<keyword evidence="5" id="KW-0460">Magnesium</keyword>
<evidence type="ECO:0000256" key="5">
    <source>
        <dbReference type="ARBA" id="ARBA00022842"/>
    </source>
</evidence>